<dbReference type="RefSeq" id="WP_338781671.1">
    <property type="nucleotide sequence ID" value="NZ_CP147407.1"/>
</dbReference>
<reference evidence="1 2" key="1">
    <citation type="submission" date="2024-02" db="EMBL/GenBank/DDBJ databases">
        <title>Seven novel Bacillus-like species.</title>
        <authorList>
            <person name="Liu G."/>
        </authorList>
    </citation>
    <scope>NUCLEOTIDE SEQUENCE [LARGE SCALE GENOMIC DNA]</scope>
    <source>
        <strain evidence="1 2">FJAT-52054</strain>
    </source>
</reference>
<proteinExistence type="predicted"/>
<evidence type="ECO:0000313" key="1">
    <source>
        <dbReference type="EMBL" id="WXB98561.1"/>
    </source>
</evidence>
<dbReference type="Proteomes" id="UP001377337">
    <property type="component" value="Chromosome"/>
</dbReference>
<sequence>MFIALLIFLAGLMLAGDILFSIKALKRGERLAFNGSFDSFVIFCTSCGTKNKRQFHEQICRKCYKPF</sequence>
<organism evidence="1 2">
    <name type="scientific">Metabacillus sediminis</name>
    <dbReference type="NCBI Taxonomy" id="3117746"/>
    <lineage>
        <taxon>Bacteria</taxon>
        <taxon>Bacillati</taxon>
        <taxon>Bacillota</taxon>
        <taxon>Bacilli</taxon>
        <taxon>Bacillales</taxon>
        <taxon>Bacillaceae</taxon>
        <taxon>Metabacillus</taxon>
    </lineage>
</organism>
<keyword evidence="2" id="KW-1185">Reference proteome</keyword>
<dbReference type="EMBL" id="CP147407">
    <property type="protein sequence ID" value="WXB98561.1"/>
    <property type="molecule type" value="Genomic_DNA"/>
</dbReference>
<accession>A0ABZ2NL77</accession>
<evidence type="ECO:0000313" key="2">
    <source>
        <dbReference type="Proteomes" id="UP001377337"/>
    </source>
</evidence>
<gene>
    <name evidence="1" type="ORF">WCV65_08825</name>
</gene>
<name>A0ABZ2NL77_9BACI</name>
<protein>
    <submittedName>
        <fullName evidence="1">Uncharacterized protein</fullName>
    </submittedName>
</protein>